<dbReference type="InterPro" id="IPR004919">
    <property type="entry name" value="GmrSD_N"/>
</dbReference>
<proteinExistence type="predicted"/>
<protein>
    <submittedName>
        <fullName evidence="2">DUF262 domain-containing protein</fullName>
    </submittedName>
</protein>
<dbReference type="Pfam" id="PF03235">
    <property type="entry name" value="GmrSD_N"/>
    <property type="match status" value="1"/>
</dbReference>
<dbReference type="Proteomes" id="UP001592531">
    <property type="component" value="Unassembled WGS sequence"/>
</dbReference>
<gene>
    <name evidence="2" type="ORF">ACEZDE_08315</name>
</gene>
<name>A0ABV6VSD9_9ACTN</name>
<organism evidence="2 3">
    <name type="scientific">Streptacidiphilus cavernicola</name>
    <dbReference type="NCBI Taxonomy" id="3342716"/>
    <lineage>
        <taxon>Bacteria</taxon>
        <taxon>Bacillati</taxon>
        <taxon>Actinomycetota</taxon>
        <taxon>Actinomycetes</taxon>
        <taxon>Kitasatosporales</taxon>
        <taxon>Streptomycetaceae</taxon>
        <taxon>Streptacidiphilus</taxon>
    </lineage>
</organism>
<sequence>MTLESQINEYRRQIATDSYPMSIGELSNLYRDGEIDIHPEFQRIFRWRDSQKSRLVESILLGIPLPSIFVAQNEKGVWDVVDGVQRLSTIFQFMGILKDDQGNLFEPLVCTDAPFLRELEGCTYESINGTDKSLTPTQRLDFKRARVDMKIIKRESDNRAKYDLFQRLNSFGTVATEQELRNCLLVSMSKKHFDWLVDVSSDANFLDTLDLPSRLIDERYHMELALRFVFLRSISPPKLASIRNIGDFLTEELVDFADYSDKKLTVEMKVFKKTFAILMEAGGAEMLRRWNHAKAKPEGSFSLSAFEALALGIAYHLPGTTPTASGVRLRQVELWSDPQFSAGHATGLRGDQRMKKAIPFGRTLFSRK</sequence>
<reference evidence="2 3" key="1">
    <citation type="submission" date="2024-09" db="EMBL/GenBank/DDBJ databases">
        <authorList>
            <person name="Lee S.D."/>
        </authorList>
    </citation>
    <scope>NUCLEOTIDE SEQUENCE [LARGE SCALE GENOMIC DNA]</scope>
    <source>
        <strain evidence="2 3">N8-3</strain>
    </source>
</reference>
<evidence type="ECO:0000259" key="1">
    <source>
        <dbReference type="Pfam" id="PF03235"/>
    </source>
</evidence>
<dbReference type="PANTHER" id="PTHR39639:SF1">
    <property type="entry name" value="DUF262 DOMAIN-CONTAINING PROTEIN"/>
    <property type="match status" value="1"/>
</dbReference>
<dbReference type="PANTHER" id="PTHR39639">
    <property type="entry name" value="CHROMOSOME 16, WHOLE GENOME SHOTGUN SEQUENCE"/>
    <property type="match status" value="1"/>
</dbReference>
<feature type="domain" description="GmrSD restriction endonucleases N-terminal" evidence="1">
    <location>
        <begin position="27"/>
        <end position="185"/>
    </location>
</feature>
<accession>A0ABV6VSD9</accession>
<evidence type="ECO:0000313" key="3">
    <source>
        <dbReference type="Proteomes" id="UP001592531"/>
    </source>
</evidence>
<comment type="caution">
    <text evidence="2">The sequence shown here is derived from an EMBL/GenBank/DDBJ whole genome shotgun (WGS) entry which is preliminary data.</text>
</comment>
<evidence type="ECO:0000313" key="2">
    <source>
        <dbReference type="EMBL" id="MFC1416643.1"/>
    </source>
</evidence>
<keyword evidence="3" id="KW-1185">Reference proteome</keyword>
<dbReference type="EMBL" id="JBHFAB010000005">
    <property type="protein sequence ID" value="MFC1416643.1"/>
    <property type="molecule type" value="Genomic_DNA"/>
</dbReference>
<dbReference type="RefSeq" id="WP_380534063.1">
    <property type="nucleotide sequence ID" value="NZ_JBHFAB010000005.1"/>
</dbReference>